<dbReference type="PATRIC" id="fig|1365250.3.peg.63"/>
<dbReference type="EMBL" id="AUYB01000002">
    <property type="protein sequence ID" value="KZN48591.1"/>
    <property type="molecule type" value="Genomic_DNA"/>
</dbReference>
<accession>A0A167D9X5</accession>
<comment type="caution">
    <text evidence="1">The sequence shown here is derived from an EMBL/GenBank/DDBJ whole genome shotgun (WGS) entry which is preliminary data.</text>
</comment>
<evidence type="ECO:0000313" key="1">
    <source>
        <dbReference type="EMBL" id="KZN48591.1"/>
    </source>
</evidence>
<dbReference type="Proteomes" id="UP000076643">
    <property type="component" value="Unassembled WGS sequence"/>
</dbReference>
<keyword evidence="2" id="KW-1185">Reference proteome</keyword>
<dbReference type="GeneID" id="57361351"/>
<gene>
    <name evidence="1" type="ORF">N475_06065</name>
</gene>
<reference evidence="1 2" key="1">
    <citation type="submission" date="2013-07" db="EMBL/GenBank/DDBJ databases">
        <title>Comparative Genomic and Metabolomic Analysis of Twelve Strains of Pseudoalteromonas luteoviolacea.</title>
        <authorList>
            <person name="Vynne N.G."/>
            <person name="Mansson M."/>
            <person name="Gram L."/>
        </authorList>
    </citation>
    <scope>NUCLEOTIDE SEQUENCE [LARGE SCALE GENOMIC DNA]</scope>
    <source>
        <strain evidence="1 2">DSM 6061</strain>
    </source>
</reference>
<dbReference type="RefSeq" id="WP_063359719.1">
    <property type="nucleotide sequence ID" value="NZ_AQHB01000041.1"/>
</dbReference>
<proteinExistence type="predicted"/>
<sequence>METLVVILIFCCIAAIATKVSNSNRDKELYYLKNLKFLEENSQAVISDINNFGDYYVSYEKDGKNHYHFFDSRKKRNLQCPIIAKKYGVDDIVIGQRPSYLPEHNKW</sequence>
<evidence type="ECO:0000313" key="2">
    <source>
        <dbReference type="Proteomes" id="UP000076643"/>
    </source>
</evidence>
<organism evidence="1 2">
    <name type="scientific">Pseudoalteromonas luteoviolacea DSM 6061</name>
    <dbReference type="NCBI Taxonomy" id="1365250"/>
    <lineage>
        <taxon>Bacteria</taxon>
        <taxon>Pseudomonadati</taxon>
        <taxon>Pseudomonadota</taxon>
        <taxon>Gammaproteobacteria</taxon>
        <taxon>Alteromonadales</taxon>
        <taxon>Pseudoalteromonadaceae</taxon>
        <taxon>Pseudoalteromonas</taxon>
    </lineage>
</organism>
<dbReference type="AlphaFoldDB" id="A0A167D9X5"/>
<name>A0A167D9X5_9GAMM</name>
<protein>
    <submittedName>
        <fullName evidence="1">Uncharacterized protein</fullName>
    </submittedName>
</protein>